<keyword evidence="2 7" id="KW-0812">Transmembrane</keyword>
<evidence type="ECO:0000259" key="8">
    <source>
        <dbReference type="Pfam" id="PF20684"/>
    </source>
</evidence>
<dbReference type="EMBL" id="JACCJB010000004">
    <property type="protein sequence ID" value="KAF6228506.1"/>
    <property type="molecule type" value="Genomic_DNA"/>
</dbReference>
<feature type="transmembrane region" description="Helical" evidence="7">
    <location>
        <begin position="258"/>
        <end position="277"/>
    </location>
</feature>
<comment type="subcellular location">
    <subcellularLocation>
        <location evidence="1">Membrane</location>
        <topology evidence="1">Multi-pass membrane protein</topology>
    </subcellularLocation>
</comment>
<reference evidence="9 10" key="1">
    <citation type="journal article" date="2020" name="Genomics">
        <title>Complete, high-quality genomes from long-read metagenomic sequencing of two wolf lichen thalli reveals enigmatic genome architecture.</title>
        <authorList>
            <person name="McKenzie S.K."/>
            <person name="Walston R.F."/>
            <person name="Allen J.L."/>
        </authorList>
    </citation>
    <scope>NUCLEOTIDE SEQUENCE [LARGE SCALE GENOMIC DNA]</scope>
    <source>
        <strain evidence="9">WasteWater1</strain>
    </source>
</reference>
<comment type="similarity">
    <text evidence="5">Belongs to the SAT4 family.</text>
</comment>
<feature type="transmembrane region" description="Helical" evidence="7">
    <location>
        <begin position="180"/>
        <end position="201"/>
    </location>
</feature>
<dbReference type="InterPro" id="IPR052337">
    <property type="entry name" value="SAT4-like"/>
</dbReference>
<keyword evidence="10" id="KW-1185">Reference proteome</keyword>
<keyword evidence="4 7" id="KW-0472">Membrane</keyword>
<feature type="compositionally biased region" description="Basic and acidic residues" evidence="6">
    <location>
        <begin position="331"/>
        <end position="346"/>
    </location>
</feature>
<dbReference type="PANTHER" id="PTHR33048">
    <property type="entry name" value="PTH11-LIKE INTEGRAL MEMBRANE PROTEIN (AFU_ORTHOLOGUE AFUA_5G11245)"/>
    <property type="match status" value="1"/>
</dbReference>
<accession>A0A8H6CSI0</accession>
<evidence type="ECO:0000256" key="3">
    <source>
        <dbReference type="ARBA" id="ARBA00022989"/>
    </source>
</evidence>
<dbReference type="RefSeq" id="XP_037156440.1">
    <property type="nucleotide sequence ID" value="XM_037299104.1"/>
</dbReference>
<feature type="transmembrane region" description="Helical" evidence="7">
    <location>
        <begin position="18"/>
        <end position="41"/>
    </location>
</feature>
<protein>
    <recommendedName>
        <fullName evidence="8">Rhodopsin domain-containing protein</fullName>
    </recommendedName>
</protein>
<keyword evidence="3 7" id="KW-1133">Transmembrane helix</keyword>
<evidence type="ECO:0000313" key="10">
    <source>
        <dbReference type="Proteomes" id="UP000593566"/>
    </source>
</evidence>
<dbReference type="AlphaFoldDB" id="A0A8H6CSI0"/>
<evidence type="ECO:0000256" key="1">
    <source>
        <dbReference type="ARBA" id="ARBA00004141"/>
    </source>
</evidence>
<dbReference type="PANTHER" id="PTHR33048:SF146">
    <property type="entry name" value="INTEGRAL MEMBRANE PROTEIN"/>
    <property type="match status" value="1"/>
</dbReference>
<evidence type="ECO:0000256" key="5">
    <source>
        <dbReference type="ARBA" id="ARBA00038359"/>
    </source>
</evidence>
<dbReference type="GeneID" id="59336633"/>
<dbReference type="Proteomes" id="UP000593566">
    <property type="component" value="Unassembled WGS sequence"/>
</dbReference>
<comment type="caution">
    <text evidence="9">The sequence shown here is derived from an EMBL/GenBank/DDBJ whole genome shotgun (WGS) entry which is preliminary data.</text>
</comment>
<feature type="transmembrane region" description="Helical" evidence="7">
    <location>
        <begin position="95"/>
        <end position="120"/>
    </location>
</feature>
<gene>
    <name evidence="9" type="ORF">HO133_008236</name>
</gene>
<dbReference type="PROSITE" id="PS51257">
    <property type="entry name" value="PROKAR_LIPOPROTEIN"/>
    <property type="match status" value="1"/>
</dbReference>
<feature type="region of interest" description="Disordered" evidence="6">
    <location>
        <begin position="296"/>
        <end position="346"/>
    </location>
</feature>
<dbReference type="Pfam" id="PF20684">
    <property type="entry name" value="Fung_rhodopsin"/>
    <property type="match status" value="1"/>
</dbReference>
<feature type="transmembrane region" description="Helical" evidence="7">
    <location>
        <begin position="132"/>
        <end position="153"/>
    </location>
</feature>
<feature type="transmembrane region" description="Helical" evidence="7">
    <location>
        <begin position="213"/>
        <end position="234"/>
    </location>
</feature>
<feature type="transmembrane region" description="Helical" evidence="7">
    <location>
        <begin position="53"/>
        <end position="75"/>
    </location>
</feature>
<evidence type="ECO:0000313" key="9">
    <source>
        <dbReference type="EMBL" id="KAF6228506.1"/>
    </source>
</evidence>
<feature type="domain" description="Rhodopsin" evidence="8">
    <location>
        <begin position="37"/>
        <end position="274"/>
    </location>
</feature>
<proteinExistence type="inferred from homology"/>
<dbReference type="InterPro" id="IPR049326">
    <property type="entry name" value="Rhodopsin_dom_fungi"/>
</dbReference>
<evidence type="ECO:0000256" key="4">
    <source>
        <dbReference type="ARBA" id="ARBA00023136"/>
    </source>
</evidence>
<name>A0A8H6CSI0_9LECA</name>
<evidence type="ECO:0000256" key="7">
    <source>
        <dbReference type="SAM" id="Phobius"/>
    </source>
</evidence>
<evidence type="ECO:0000256" key="6">
    <source>
        <dbReference type="SAM" id="MobiDB-lite"/>
    </source>
</evidence>
<organism evidence="9 10">
    <name type="scientific">Letharia lupina</name>
    <dbReference type="NCBI Taxonomy" id="560253"/>
    <lineage>
        <taxon>Eukaryota</taxon>
        <taxon>Fungi</taxon>
        <taxon>Dikarya</taxon>
        <taxon>Ascomycota</taxon>
        <taxon>Pezizomycotina</taxon>
        <taxon>Lecanoromycetes</taxon>
        <taxon>OSLEUM clade</taxon>
        <taxon>Lecanoromycetidae</taxon>
        <taxon>Lecanorales</taxon>
        <taxon>Lecanorineae</taxon>
        <taxon>Parmeliaceae</taxon>
        <taxon>Letharia</taxon>
    </lineage>
</organism>
<evidence type="ECO:0000256" key="2">
    <source>
        <dbReference type="ARBA" id="ARBA00022692"/>
    </source>
</evidence>
<sequence>MKQETFTRPPDGDVDKGWAILAICWAFIACAFISTMLRVWVRSRITHNLGGDDYVAVAAMMTSLFGAGLITAEVLNGLGRHEYYLTSAQRRLFQVLGWADWIQTFITLALMKISICLFLLRIVDTKQVVRGMHVVISCITLFTAVSIFLFLGVCRPLRAYWDVGVNGACLSNHQVESVVLAQGILSIISDLILAALPAIFLRNLQIGLRTKVGLCLLMGLGVFTAVCCTVRTALSGSVTNPDLTWAATTGVGWRLPEVNIGIVCANAPVIRPLYLFFRGRLASQIRFNTGGVSKQSMWPSNTPRAAVSPGWRDESKETSVGDTSVSLEMGLHPHDDVQPQSPLKEKPYFIMGGGR</sequence>
<dbReference type="GO" id="GO:0016020">
    <property type="term" value="C:membrane"/>
    <property type="evidence" value="ECO:0007669"/>
    <property type="project" value="UniProtKB-SubCell"/>
</dbReference>